<dbReference type="RefSeq" id="WP_203367451.1">
    <property type="nucleotide sequence ID" value="NZ_WSFT01000051.1"/>
</dbReference>
<accession>A0A942UXR7</accession>
<dbReference type="EC" id="3.6.1.-" evidence="10"/>
<evidence type="ECO:0000313" key="14">
    <source>
        <dbReference type="EMBL" id="MBS4539530.1"/>
    </source>
</evidence>
<dbReference type="GO" id="GO:0005737">
    <property type="term" value="C:cytoplasm"/>
    <property type="evidence" value="ECO:0007669"/>
    <property type="project" value="UniProtKB-SubCell"/>
</dbReference>
<dbReference type="SUPFAM" id="SSF52540">
    <property type="entry name" value="P-loop containing nucleoside triphosphate hydrolases"/>
    <property type="match status" value="1"/>
</dbReference>
<evidence type="ECO:0000256" key="7">
    <source>
        <dbReference type="ARBA" id="ARBA00022833"/>
    </source>
</evidence>
<evidence type="ECO:0000256" key="8">
    <source>
        <dbReference type="ARBA" id="ARBA00022884"/>
    </source>
</evidence>
<gene>
    <name evidence="10 14" type="primary">rsgA</name>
    <name evidence="14" type="ORF">GOQ27_13725</name>
</gene>
<dbReference type="NCBIfam" id="TIGR00157">
    <property type="entry name" value="ribosome small subunit-dependent GTPase A"/>
    <property type="match status" value="1"/>
</dbReference>
<evidence type="ECO:0000256" key="6">
    <source>
        <dbReference type="ARBA" id="ARBA00022801"/>
    </source>
</evidence>
<dbReference type="GO" id="GO:0019843">
    <property type="term" value="F:rRNA binding"/>
    <property type="evidence" value="ECO:0007669"/>
    <property type="project" value="UniProtKB-KW"/>
</dbReference>
<evidence type="ECO:0000256" key="4">
    <source>
        <dbReference type="ARBA" id="ARBA00022730"/>
    </source>
</evidence>
<comment type="caution">
    <text evidence="14">The sequence shown here is derived from an EMBL/GenBank/DDBJ whole genome shotgun (WGS) entry which is preliminary data.</text>
</comment>
<keyword evidence="7 10" id="KW-0862">Zinc</keyword>
<dbReference type="CDD" id="cd01854">
    <property type="entry name" value="YjeQ_EngC"/>
    <property type="match status" value="1"/>
</dbReference>
<evidence type="ECO:0000259" key="13">
    <source>
        <dbReference type="PROSITE" id="PS51721"/>
    </source>
</evidence>
<feature type="binding site" evidence="10">
    <location>
        <position position="281"/>
    </location>
    <ligand>
        <name>Zn(2+)</name>
        <dbReference type="ChEBI" id="CHEBI:29105"/>
    </ligand>
</feature>
<comment type="subcellular location">
    <subcellularLocation>
        <location evidence="10">Cytoplasm</location>
    </subcellularLocation>
</comment>
<keyword evidence="5 10" id="KW-0547">Nucleotide-binding</keyword>
<comment type="function">
    <text evidence="10">One of several proteins that assist in the late maturation steps of the functional core of the 30S ribosomal subunit. Helps release RbfA from mature subunits. May play a role in the assembly of ribosomal proteins into the subunit. Circularly permuted GTPase that catalyzes slow GTP hydrolysis, GTPase activity is stimulated by the 30S ribosomal subunit.</text>
</comment>
<dbReference type="InterPro" id="IPR010914">
    <property type="entry name" value="RsgA_GTPase_dom"/>
</dbReference>
<evidence type="ECO:0000256" key="11">
    <source>
        <dbReference type="SAM" id="Coils"/>
    </source>
</evidence>
<dbReference type="SUPFAM" id="SSF50249">
    <property type="entry name" value="Nucleic acid-binding proteins"/>
    <property type="match status" value="1"/>
</dbReference>
<comment type="cofactor">
    <cofactor evidence="10">
        <name>Zn(2+)</name>
        <dbReference type="ChEBI" id="CHEBI:29105"/>
    </cofactor>
    <text evidence="10">Binds 1 zinc ion per subunit.</text>
</comment>
<dbReference type="InterPro" id="IPR012340">
    <property type="entry name" value="NA-bd_OB-fold"/>
</dbReference>
<evidence type="ECO:0000256" key="10">
    <source>
        <dbReference type="HAMAP-Rule" id="MF_01820"/>
    </source>
</evidence>
<dbReference type="Gene3D" id="1.10.40.50">
    <property type="entry name" value="Probable gtpase engc, domain 3"/>
    <property type="match status" value="1"/>
</dbReference>
<dbReference type="Proteomes" id="UP000724672">
    <property type="component" value="Unassembled WGS sequence"/>
</dbReference>
<dbReference type="AlphaFoldDB" id="A0A942UXR7"/>
<dbReference type="InterPro" id="IPR004881">
    <property type="entry name" value="Ribosome_biogen_GTPase_RsgA"/>
</dbReference>
<dbReference type="PANTHER" id="PTHR32120">
    <property type="entry name" value="SMALL RIBOSOMAL SUBUNIT BIOGENESIS GTPASE RSGA"/>
    <property type="match status" value="1"/>
</dbReference>
<evidence type="ECO:0000256" key="5">
    <source>
        <dbReference type="ARBA" id="ARBA00022741"/>
    </source>
</evidence>
<keyword evidence="2 10" id="KW-0690">Ribosome biogenesis</keyword>
<evidence type="ECO:0000256" key="9">
    <source>
        <dbReference type="ARBA" id="ARBA00023134"/>
    </source>
</evidence>
<keyword evidence="1 10" id="KW-0963">Cytoplasm</keyword>
<protein>
    <recommendedName>
        <fullName evidence="10">Small ribosomal subunit biogenesis GTPase RsgA</fullName>
        <ecNumber evidence="10">3.6.1.-</ecNumber>
    </recommendedName>
</protein>
<dbReference type="PROSITE" id="PS50936">
    <property type="entry name" value="ENGC_GTPASE"/>
    <property type="match status" value="1"/>
</dbReference>
<dbReference type="GO" id="GO:0005525">
    <property type="term" value="F:GTP binding"/>
    <property type="evidence" value="ECO:0007669"/>
    <property type="project" value="UniProtKB-UniRule"/>
</dbReference>
<feature type="domain" description="CP-type G" evidence="13">
    <location>
        <begin position="100"/>
        <end position="258"/>
    </location>
</feature>
<organism evidence="14 15">
    <name type="scientific">Anaeromonas frigoriresistens</name>
    <dbReference type="NCBI Taxonomy" id="2683708"/>
    <lineage>
        <taxon>Bacteria</taxon>
        <taxon>Bacillati</taxon>
        <taxon>Bacillota</taxon>
        <taxon>Tissierellia</taxon>
        <taxon>Tissierellales</taxon>
        <taxon>Thermohalobacteraceae</taxon>
        <taxon>Anaeromonas</taxon>
    </lineage>
</organism>
<evidence type="ECO:0000256" key="3">
    <source>
        <dbReference type="ARBA" id="ARBA00022723"/>
    </source>
</evidence>
<proteinExistence type="inferred from homology"/>
<dbReference type="PROSITE" id="PS51721">
    <property type="entry name" value="G_CP"/>
    <property type="match status" value="1"/>
</dbReference>
<reference evidence="14" key="1">
    <citation type="submission" date="2019-12" db="EMBL/GenBank/DDBJ databases">
        <title>Clostridiaceae gen. nov. sp. nov., isolated from sediment in Xinjiang, China.</title>
        <authorList>
            <person name="Zhang R."/>
        </authorList>
    </citation>
    <scope>NUCLEOTIDE SEQUENCE</scope>
    <source>
        <strain evidence="14">D2Q-11</strain>
    </source>
</reference>
<dbReference type="InterPro" id="IPR030378">
    <property type="entry name" value="G_CP_dom"/>
</dbReference>
<comment type="similarity">
    <text evidence="10">Belongs to the TRAFAC class YlqF/YawG GTPase family. RsgA subfamily.</text>
</comment>
<dbReference type="HAMAP" id="MF_01820">
    <property type="entry name" value="GTPase_RsgA"/>
    <property type="match status" value="1"/>
</dbReference>
<dbReference type="Pfam" id="PF03193">
    <property type="entry name" value="RsgA_GTPase"/>
    <property type="match status" value="1"/>
</dbReference>
<dbReference type="GO" id="GO:0042274">
    <property type="term" value="P:ribosomal small subunit biogenesis"/>
    <property type="evidence" value="ECO:0007669"/>
    <property type="project" value="UniProtKB-UniRule"/>
</dbReference>
<dbReference type="GO" id="GO:0046872">
    <property type="term" value="F:metal ion binding"/>
    <property type="evidence" value="ECO:0007669"/>
    <property type="project" value="UniProtKB-KW"/>
</dbReference>
<feature type="binding site" evidence="10">
    <location>
        <begin position="200"/>
        <end position="208"/>
    </location>
    <ligand>
        <name>GTP</name>
        <dbReference type="ChEBI" id="CHEBI:37565"/>
    </ligand>
</feature>
<dbReference type="PANTHER" id="PTHR32120:SF10">
    <property type="entry name" value="SMALL RIBOSOMAL SUBUNIT BIOGENESIS GTPASE RSGA"/>
    <property type="match status" value="1"/>
</dbReference>
<name>A0A942UXR7_9FIRM</name>
<keyword evidence="15" id="KW-1185">Reference proteome</keyword>
<feature type="binding site" evidence="10">
    <location>
        <position position="294"/>
    </location>
    <ligand>
        <name>Zn(2+)</name>
        <dbReference type="ChEBI" id="CHEBI:29105"/>
    </ligand>
</feature>
<keyword evidence="4 10" id="KW-0699">rRNA-binding</keyword>
<feature type="domain" description="EngC GTPase" evidence="12">
    <location>
        <begin position="109"/>
        <end position="256"/>
    </location>
</feature>
<keyword evidence="6 10" id="KW-0378">Hydrolase</keyword>
<evidence type="ECO:0000313" key="15">
    <source>
        <dbReference type="Proteomes" id="UP000724672"/>
    </source>
</evidence>
<feature type="binding site" evidence="10">
    <location>
        <begin position="148"/>
        <end position="151"/>
    </location>
    <ligand>
        <name>GTP</name>
        <dbReference type="ChEBI" id="CHEBI:37565"/>
    </ligand>
</feature>
<comment type="subunit">
    <text evidence="10">Monomer. Associates with 30S ribosomal subunit, binds 16S rRNA.</text>
</comment>
<dbReference type="InterPro" id="IPR027417">
    <property type="entry name" value="P-loop_NTPase"/>
</dbReference>
<dbReference type="GO" id="GO:0003924">
    <property type="term" value="F:GTPase activity"/>
    <property type="evidence" value="ECO:0007669"/>
    <property type="project" value="UniProtKB-UniRule"/>
</dbReference>
<evidence type="ECO:0000256" key="1">
    <source>
        <dbReference type="ARBA" id="ARBA00022490"/>
    </source>
</evidence>
<sequence>MSLINLGWNDFFQDYYNSYGDDNLTVGRISAEYRNHYEVITEIGEIKGEISGKLRYTIETKSDFPVVGDWVVINRLDNNFAIINDVLPRKSMFKRKAPGNKIEEQILASNIDYIFIVTSLNQNYNLRRIERYVTISWESGAIPVVILSKSDLCDDKENKIIEVENIAPGVDIHAISAMTGKGVENLSKYVKEGNTICLLGSSGVGKSTLVNRLIGEDTMDTGDIRLDDGRGKHTTTHRQMMNIPEGGLIIDTPGIREIALWDGDNGIEEAFKDLEILSNKCKFTDCKHESEPGCAITQAINNGSLAKERLDSYKKLQRELRYIERKQNRKLQLEEKKKNKSLNKYIKAHKRK</sequence>
<feature type="coiled-coil region" evidence="11">
    <location>
        <begin position="316"/>
        <end position="343"/>
    </location>
</feature>
<dbReference type="EMBL" id="WSFT01000051">
    <property type="protein sequence ID" value="MBS4539530.1"/>
    <property type="molecule type" value="Genomic_DNA"/>
</dbReference>
<feature type="binding site" evidence="10">
    <location>
        <position position="288"/>
    </location>
    <ligand>
        <name>Zn(2+)</name>
        <dbReference type="ChEBI" id="CHEBI:29105"/>
    </ligand>
</feature>
<keyword evidence="8 10" id="KW-0694">RNA-binding</keyword>
<keyword evidence="11" id="KW-0175">Coiled coil</keyword>
<evidence type="ECO:0000256" key="2">
    <source>
        <dbReference type="ARBA" id="ARBA00022517"/>
    </source>
</evidence>
<feature type="binding site" evidence="10">
    <location>
        <position position="286"/>
    </location>
    <ligand>
        <name>Zn(2+)</name>
        <dbReference type="ChEBI" id="CHEBI:29105"/>
    </ligand>
</feature>
<dbReference type="Gene3D" id="3.40.50.300">
    <property type="entry name" value="P-loop containing nucleotide triphosphate hydrolases"/>
    <property type="match status" value="1"/>
</dbReference>
<keyword evidence="3 10" id="KW-0479">Metal-binding</keyword>
<evidence type="ECO:0000259" key="12">
    <source>
        <dbReference type="PROSITE" id="PS50936"/>
    </source>
</evidence>
<keyword evidence="9 10" id="KW-0342">GTP-binding</keyword>